<evidence type="ECO:0000313" key="3">
    <source>
        <dbReference type="EMBL" id="EWM22899.1"/>
    </source>
</evidence>
<proteinExistence type="predicted"/>
<dbReference type="AlphaFoldDB" id="W7TQ95"/>
<dbReference type="Proteomes" id="UP000019335">
    <property type="component" value="Chromosome 19"/>
</dbReference>
<dbReference type="SUPFAM" id="SSF51045">
    <property type="entry name" value="WW domain"/>
    <property type="match status" value="1"/>
</dbReference>
<dbReference type="CDD" id="cd00201">
    <property type="entry name" value="WW"/>
    <property type="match status" value="1"/>
</dbReference>
<reference evidence="3 4" key="1">
    <citation type="journal article" date="2014" name="Mol. Plant">
        <title>Chromosome Scale Genome Assembly and Transcriptome Profiling of Nannochloropsis gaditana in Nitrogen Depletion.</title>
        <authorList>
            <person name="Corteggiani Carpinelli E."/>
            <person name="Telatin A."/>
            <person name="Vitulo N."/>
            <person name="Forcato C."/>
            <person name="D'Angelo M."/>
            <person name="Schiavon R."/>
            <person name="Vezzi A."/>
            <person name="Giacometti G.M."/>
            <person name="Morosinotto T."/>
            <person name="Valle G."/>
        </authorList>
    </citation>
    <scope>NUCLEOTIDE SEQUENCE [LARGE SCALE GENOMIC DNA]</scope>
    <source>
        <strain evidence="3 4">B-31</strain>
    </source>
</reference>
<dbReference type="InterPro" id="IPR036020">
    <property type="entry name" value="WW_dom_sf"/>
</dbReference>
<sequence length="66" mass="7990">MYPRFVTPDGKAVEEEEGEMGDGREEREEEEGEEDKRGEWRTAFSEQGRMYYWNVRTRVSTYEKPY</sequence>
<dbReference type="InterPro" id="IPR001202">
    <property type="entry name" value="WW_dom"/>
</dbReference>
<dbReference type="PROSITE" id="PS50020">
    <property type="entry name" value="WW_DOMAIN_2"/>
    <property type="match status" value="1"/>
</dbReference>
<evidence type="ECO:0000313" key="4">
    <source>
        <dbReference type="Proteomes" id="UP000019335"/>
    </source>
</evidence>
<dbReference type="Pfam" id="PF00397">
    <property type="entry name" value="WW"/>
    <property type="match status" value="1"/>
</dbReference>
<dbReference type="PROSITE" id="PS01159">
    <property type="entry name" value="WW_DOMAIN_1"/>
    <property type="match status" value="1"/>
</dbReference>
<evidence type="ECO:0000259" key="2">
    <source>
        <dbReference type="PROSITE" id="PS50020"/>
    </source>
</evidence>
<feature type="region of interest" description="Disordered" evidence="1">
    <location>
        <begin position="1"/>
        <end position="38"/>
    </location>
</feature>
<organism evidence="3 4">
    <name type="scientific">Nannochloropsis gaditana</name>
    <dbReference type="NCBI Taxonomy" id="72520"/>
    <lineage>
        <taxon>Eukaryota</taxon>
        <taxon>Sar</taxon>
        <taxon>Stramenopiles</taxon>
        <taxon>Ochrophyta</taxon>
        <taxon>Eustigmatophyceae</taxon>
        <taxon>Eustigmatales</taxon>
        <taxon>Monodopsidaceae</taxon>
        <taxon>Nannochloropsis</taxon>
    </lineage>
</organism>
<evidence type="ECO:0000256" key="1">
    <source>
        <dbReference type="SAM" id="MobiDB-lite"/>
    </source>
</evidence>
<accession>W7TQ95</accession>
<dbReference type="EMBL" id="AZIL01002027">
    <property type="protein sequence ID" value="EWM22899.1"/>
    <property type="molecule type" value="Genomic_DNA"/>
</dbReference>
<comment type="caution">
    <text evidence="3">The sequence shown here is derived from an EMBL/GenBank/DDBJ whole genome shotgun (WGS) entry which is preliminary data.</text>
</comment>
<dbReference type="Gene3D" id="2.20.70.10">
    <property type="match status" value="1"/>
</dbReference>
<feature type="domain" description="WW" evidence="2">
    <location>
        <begin position="40"/>
        <end position="66"/>
    </location>
</feature>
<gene>
    <name evidence="3" type="ORF">Naga_101299g1</name>
</gene>
<keyword evidence="4" id="KW-1185">Reference proteome</keyword>
<name>W7TQ95_9STRA</name>
<protein>
    <submittedName>
        <fullName evidence="3">WW/Rsp5/WWP</fullName>
    </submittedName>
</protein>